<dbReference type="GO" id="GO:0046872">
    <property type="term" value="F:metal ion binding"/>
    <property type="evidence" value="ECO:0007669"/>
    <property type="project" value="UniProtKB-KW"/>
</dbReference>
<reference evidence="9 10" key="1">
    <citation type="submission" date="2020-08" db="EMBL/GenBank/DDBJ databases">
        <title>Genomic Encyclopedia of Type Strains, Phase IV (KMG-IV): sequencing the most valuable type-strain genomes for metagenomic binning, comparative biology and taxonomic classification.</title>
        <authorList>
            <person name="Goeker M."/>
        </authorList>
    </citation>
    <scope>NUCLEOTIDE SEQUENCE [LARGE SCALE GENOMIC DNA]</scope>
    <source>
        <strain evidence="9 10">DSM 28760</strain>
    </source>
</reference>
<feature type="domain" description="Peptidase M48" evidence="8">
    <location>
        <begin position="61"/>
        <end position="241"/>
    </location>
</feature>
<sequence>MSVALGLGGCVINPNSREGPDTTPVVSPAPPAATTARPGEREHRRLVASFGGVYRSPAAQRLAEDVVSRLVPASDRPDINYRVTILDSPLVNAFALPTGNIYVTRGLLTLANDTSELAGVLAHEMAHVTANHALARDELEKRSDLISKVNTHVLKDPEADKTFRSNVQGTIAGFSREQELEADRIGIRTSARAGYDPYGAARFLEALDASTRLGRAGGQQQGTAASFMATHPGTQQRVSQAVRAAREIAPPGTGSRDRQTYLAAIDGISWGEDPGNGQVRGRVFRHPLLGITFTAPEGFALDNSGQALLGVANGGELALRLDAVELDTAAPLDKFLASGWINGVTTESTTLTTINGQPAAVGVARGQEWVFYLGAIRIDKTVFRLVIATRQPDPAIQNMFLTSLESLRRMTPAEVRAIRPLRIRLVTASPTDTPETLAAQMAISSMALERFRILNGLRQGQSLTPGERYKVVSE</sequence>
<dbReference type="GO" id="GO:0004222">
    <property type="term" value="F:metalloendopeptidase activity"/>
    <property type="evidence" value="ECO:0007669"/>
    <property type="project" value="InterPro"/>
</dbReference>
<feature type="region of interest" description="Disordered" evidence="7">
    <location>
        <begin position="13"/>
        <end position="38"/>
    </location>
</feature>
<evidence type="ECO:0000256" key="2">
    <source>
        <dbReference type="ARBA" id="ARBA00022670"/>
    </source>
</evidence>
<evidence type="ECO:0000256" key="5">
    <source>
        <dbReference type="ARBA" id="ARBA00022833"/>
    </source>
</evidence>
<dbReference type="PANTHER" id="PTHR22726:SF1">
    <property type="entry name" value="METALLOENDOPEPTIDASE OMA1, MITOCHONDRIAL"/>
    <property type="match status" value="1"/>
</dbReference>
<gene>
    <name evidence="9" type="ORF">FHS81_002796</name>
</gene>
<dbReference type="AlphaFoldDB" id="A0A7W6EI16"/>
<dbReference type="Proteomes" id="UP000537592">
    <property type="component" value="Unassembled WGS sequence"/>
</dbReference>
<evidence type="ECO:0000259" key="8">
    <source>
        <dbReference type="Pfam" id="PF01435"/>
    </source>
</evidence>
<evidence type="ECO:0000256" key="1">
    <source>
        <dbReference type="ARBA" id="ARBA00001947"/>
    </source>
</evidence>
<protein>
    <submittedName>
        <fullName evidence="9">Putative Zn-dependent protease</fullName>
    </submittedName>
</protein>
<dbReference type="RefSeq" id="WP_183753884.1">
    <property type="nucleotide sequence ID" value="NZ_JACICC010000007.1"/>
</dbReference>
<comment type="caution">
    <text evidence="9">The sequence shown here is derived from an EMBL/GenBank/DDBJ whole genome shotgun (WGS) entry which is preliminary data.</text>
</comment>
<evidence type="ECO:0000313" key="9">
    <source>
        <dbReference type="EMBL" id="MBB3810694.1"/>
    </source>
</evidence>
<dbReference type="CDD" id="cd07324">
    <property type="entry name" value="M48C_Oma1-like"/>
    <property type="match status" value="1"/>
</dbReference>
<keyword evidence="6" id="KW-0482">Metalloprotease</keyword>
<keyword evidence="4" id="KW-0378">Hydrolase</keyword>
<feature type="compositionally biased region" description="Low complexity" evidence="7">
    <location>
        <begin position="22"/>
        <end position="36"/>
    </location>
</feature>
<proteinExistence type="predicted"/>
<name>A0A7W6EI16_9HYPH</name>
<dbReference type="Gene3D" id="3.30.2010.10">
    <property type="entry name" value="Metalloproteases ('zincins'), catalytic domain"/>
    <property type="match status" value="1"/>
</dbReference>
<organism evidence="9 10">
    <name type="scientific">Pseudochelatococcus contaminans</name>
    <dbReference type="NCBI Taxonomy" id="1538103"/>
    <lineage>
        <taxon>Bacteria</taxon>
        <taxon>Pseudomonadati</taxon>
        <taxon>Pseudomonadota</taxon>
        <taxon>Alphaproteobacteria</taxon>
        <taxon>Hyphomicrobiales</taxon>
        <taxon>Chelatococcaceae</taxon>
        <taxon>Pseudochelatococcus</taxon>
    </lineage>
</organism>
<dbReference type="GO" id="GO:0051603">
    <property type="term" value="P:proteolysis involved in protein catabolic process"/>
    <property type="evidence" value="ECO:0007669"/>
    <property type="project" value="TreeGrafter"/>
</dbReference>
<dbReference type="EMBL" id="JACICC010000007">
    <property type="protein sequence ID" value="MBB3810694.1"/>
    <property type="molecule type" value="Genomic_DNA"/>
</dbReference>
<dbReference type="PANTHER" id="PTHR22726">
    <property type="entry name" value="METALLOENDOPEPTIDASE OMA1"/>
    <property type="match status" value="1"/>
</dbReference>
<comment type="cofactor">
    <cofactor evidence="1">
        <name>Zn(2+)</name>
        <dbReference type="ChEBI" id="CHEBI:29105"/>
    </cofactor>
</comment>
<evidence type="ECO:0000256" key="3">
    <source>
        <dbReference type="ARBA" id="ARBA00022723"/>
    </source>
</evidence>
<keyword evidence="5" id="KW-0862">Zinc</keyword>
<evidence type="ECO:0000256" key="6">
    <source>
        <dbReference type="ARBA" id="ARBA00023049"/>
    </source>
</evidence>
<dbReference type="Pfam" id="PF01435">
    <property type="entry name" value="Peptidase_M48"/>
    <property type="match status" value="1"/>
</dbReference>
<dbReference type="GO" id="GO:0016020">
    <property type="term" value="C:membrane"/>
    <property type="evidence" value="ECO:0007669"/>
    <property type="project" value="TreeGrafter"/>
</dbReference>
<keyword evidence="3" id="KW-0479">Metal-binding</keyword>
<dbReference type="InterPro" id="IPR001915">
    <property type="entry name" value="Peptidase_M48"/>
</dbReference>
<accession>A0A7W6EI16</accession>
<evidence type="ECO:0000256" key="7">
    <source>
        <dbReference type="SAM" id="MobiDB-lite"/>
    </source>
</evidence>
<keyword evidence="10" id="KW-1185">Reference proteome</keyword>
<dbReference type="InterPro" id="IPR051156">
    <property type="entry name" value="Mito/Outer_Membr_Metalloprot"/>
</dbReference>
<evidence type="ECO:0000313" key="10">
    <source>
        <dbReference type="Proteomes" id="UP000537592"/>
    </source>
</evidence>
<evidence type="ECO:0000256" key="4">
    <source>
        <dbReference type="ARBA" id="ARBA00022801"/>
    </source>
</evidence>
<keyword evidence="2 9" id="KW-0645">Protease</keyword>